<name>W4VMI1_9BACI</name>
<keyword evidence="3" id="KW-1185">Reference proteome</keyword>
<comment type="caution">
    <text evidence="2">The sequence shown here is derived from an EMBL/GenBank/DDBJ whole genome shotgun (WGS) entry which is preliminary data.</text>
</comment>
<evidence type="ECO:0000313" key="3">
    <source>
        <dbReference type="Proteomes" id="UP000019102"/>
    </source>
</evidence>
<keyword evidence="1" id="KW-0732">Signal</keyword>
<accession>W4VMI1</accession>
<feature type="chain" id="PRO_5004852062" evidence="1">
    <location>
        <begin position="30"/>
        <end position="201"/>
    </location>
</feature>
<dbReference type="OrthoDB" id="2973694at2"/>
<gene>
    <name evidence="2" type="ORF">JCM21714_3162</name>
</gene>
<proteinExistence type="predicted"/>
<feature type="signal peptide" evidence="1">
    <location>
        <begin position="1"/>
        <end position="29"/>
    </location>
</feature>
<dbReference type="Proteomes" id="UP000019102">
    <property type="component" value="Unassembled WGS sequence"/>
</dbReference>
<dbReference type="STRING" id="1298598.JCM21714_3162"/>
<evidence type="ECO:0000313" key="2">
    <source>
        <dbReference type="EMBL" id="GAE94033.1"/>
    </source>
</evidence>
<sequence length="201" mass="21903">MKRITKKLVSTSLALTLGFTLLLPQVGLAYSSEDDEEYEEEAHSELGEAFQFEGELSPEEEPQMGIQCIACVGGVFTTVKVNSGPTKVSKKFVKYLTSSWSYSDRYTWSKTNSASSTISTDVGLNAKDISAKLGVSHTVSSSYGTTVSIPASKSKLSKLAFYGDYNKRGVTVTKRVGTTTSKKTGTHYAPRKDTYLLVAYK</sequence>
<organism evidence="2 3">
    <name type="scientific">Gracilibacillus boraciitolerans JCM 21714</name>
    <dbReference type="NCBI Taxonomy" id="1298598"/>
    <lineage>
        <taxon>Bacteria</taxon>
        <taxon>Bacillati</taxon>
        <taxon>Bacillota</taxon>
        <taxon>Bacilli</taxon>
        <taxon>Bacillales</taxon>
        <taxon>Bacillaceae</taxon>
        <taxon>Gracilibacillus</taxon>
    </lineage>
</organism>
<dbReference type="RefSeq" id="WP_035724554.1">
    <property type="nucleotide sequence ID" value="NZ_BAVS01000018.1"/>
</dbReference>
<evidence type="ECO:0000256" key="1">
    <source>
        <dbReference type="SAM" id="SignalP"/>
    </source>
</evidence>
<reference evidence="2 3" key="1">
    <citation type="journal article" date="2014" name="Genome Announc.">
        <title>Draft Genome Sequence of the Boron-Tolerant and Moderately Halotolerant Bacterium Gracilibacillus boraciitolerans JCM 21714T.</title>
        <authorList>
            <person name="Ahmed I."/>
            <person name="Oshima K."/>
            <person name="Suda W."/>
            <person name="Kitamura K."/>
            <person name="Iida T."/>
            <person name="Ohmori Y."/>
            <person name="Fujiwara T."/>
            <person name="Hattori M."/>
            <person name="Ohkuma M."/>
        </authorList>
    </citation>
    <scope>NUCLEOTIDE SEQUENCE [LARGE SCALE GENOMIC DNA]</scope>
    <source>
        <strain evidence="2 3">JCM 21714</strain>
    </source>
</reference>
<dbReference type="EMBL" id="BAVS01000018">
    <property type="protein sequence ID" value="GAE94033.1"/>
    <property type="molecule type" value="Genomic_DNA"/>
</dbReference>
<dbReference type="eggNOG" id="ENOG502ZFSI">
    <property type="taxonomic scope" value="Bacteria"/>
</dbReference>
<dbReference type="AlphaFoldDB" id="W4VMI1"/>
<protein>
    <submittedName>
        <fullName evidence="2">Uncharacterized protein</fullName>
    </submittedName>
</protein>